<comment type="caution">
    <text evidence="1">The sequence shown here is derived from an EMBL/GenBank/DDBJ whole genome shotgun (WGS) entry which is preliminary data.</text>
</comment>
<dbReference type="Proteomes" id="UP000634136">
    <property type="component" value="Unassembled WGS sequence"/>
</dbReference>
<keyword evidence="2" id="KW-1185">Reference proteome</keyword>
<accession>A0A834XAY4</accession>
<proteinExistence type="predicted"/>
<name>A0A834XAY4_9FABA</name>
<evidence type="ECO:0000313" key="1">
    <source>
        <dbReference type="EMBL" id="KAF7841227.1"/>
    </source>
</evidence>
<dbReference type="AlphaFoldDB" id="A0A834XAY4"/>
<sequence length="214" mass="24378">MSRCMPFPPPEFFRNGVGGDELLQQLELQREKAETKERRTGPYQGAAGIWRVKGDSKRDSECQNTVNHSLVGPHAIGSGGVFIHGVKGIKSPDSQTSRHRGSRRRDVHLDMDPKLIQRKFQEPLMRTLQSIRYVRRDVCTTLNVAIRLGFLVSWSDKQRPRTPFWDGPIKVPLGDAYFPFDGGRDRKKHRPVMYHSDLVGTKFAAPTRCKVVIK</sequence>
<dbReference type="EMBL" id="JAAIUW010000002">
    <property type="protein sequence ID" value="KAF7841227.1"/>
    <property type="molecule type" value="Genomic_DNA"/>
</dbReference>
<organism evidence="1 2">
    <name type="scientific">Senna tora</name>
    <dbReference type="NCBI Taxonomy" id="362788"/>
    <lineage>
        <taxon>Eukaryota</taxon>
        <taxon>Viridiplantae</taxon>
        <taxon>Streptophyta</taxon>
        <taxon>Embryophyta</taxon>
        <taxon>Tracheophyta</taxon>
        <taxon>Spermatophyta</taxon>
        <taxon>Magnoliopsida</taxon>
        <taxon>eudicotyledons</taxon>
        <taxon>Gunneridae</taxon>
        <taxon>Pentapetalae</taxon>
        <taxon>rosids</taxon>
        <taxon>fabids</taxon>
        <taxon>Fabales</taxon>
        <taxon>Fabaceae</taxon>
        <taxon>Caesalpinioideae</taxon>
        <taxon>Cassia clade</taxon>
        <taxon>Senna</taxon>
    </lineage>
</organism>
<reference evidence="1" key="1">
    <citation type="submission" date="2020-09" db="EMBL/GenBank/DDBJ databases">
        <title>Genome-Enabled Discovery of Anthraquinone Biosynthesis in Senna tora.</title>
        <authorList>
            <person name="Kang S.-H."/>
            <person name="Pandey R.P."/>
            <person name="Lee C.-M."/>
            <person name="Sim J.-S."/>
            <person name="Jeong J.-T."/>
            <person name="Choi B.-S."/>
            <person name="Jung M."/>
            <person name="Ginzburg D."/>
            <person name="Zhao K."/>
            <person name="Won S.Y."/>
            <person name="Oh T.-J."/>
            <person name="Yu Y."/>
            <person name="Kim N.-H."/>
            <person name="Lee O.R."/>
            <person name="Lee T.-H."/>
            <person name="Bashyal P."/>
            <person name="Kim T.-S."/>
            <person name="Lee W.-H."/>
            <person name="Kawkins C."/>
            <person name="Kim C.-K."/>
            <person name="Kim J.S."/>
            <person name="Ahn B.O."/>
            <person name="Rhee S.Y."/>
            <person name="Sohng J.K."/>
        </authorList>
    </citation>
    <scope>NUCLEOTIDE SEQUENCE</scope>
    <source>
        <tissue evidence="1">Leaf</tissue>
    </source>
</reference>
<dbReference type="OrthoDB" id="1435503at2759"/>
<evidence type="ECO:0000313" key="2">
    <source>
        <dbReference type="Proteomes" id="UP000634136"/>
    </source>
</evidence>
<protein>
    <submittedName>
        <fullName evidence="1">Exostosin family protein</fullName>
    </submittedName>
</protein>
<gene>
    <name evidence="1" type="ORF">G2W53_003525</name>
</gene>